<proteinExistence type="predicted"/>
<dbReference type="EMBL" id="JAMFTQ010000005">
    <property type="protein sequence ID" value="MCP1387710.1"/>
    <property type="molecule type" value="Genomic_DNA"/>
</dbReference>
<dbReference type="Gene3D" id="1.10.8.290">
    <property type="entry name" value="uncharacterized protein sp1917 domain"/>
    <property type="match status" value="1"/>
</dbReference>
<organism evidence="1 2">
    <name type="scientific">Corynebacterium stercoris</name>
    <dbReference type="NCBI Taxonomy" id="2943490"/>
    <lineage>
        <taxon>Bacteria</taxon>
        <taxon>Bacillati</taxon>
        <taxon>Actinomycetota</taxon>
        <taxon>Actinomycetes</taxon>
        <taxon>Mycobacteriales</taxon>
        <taxon>Corynebacteriaceae</taxon>
        <taxon>Corynebacterium</taxon>
    </lineage>
</organism>
<keyword evidence="2" id="KW-1185">Reference proteome</keyword>
<sequence>MRASVIAYARTREELDDILGWFSGLTADQLHAAADSEQTLGDFVRTTARITENAELITGSICGVKVQEVEDPTMRAIRQMDKIVDELAKGKASDKIKRSGPLE</sequence>
<reference evidence="1" key="1">
    <citation type="submission" date="2022-05" db="EMBL/GenBank/DDBJ databases">
        <title>Corynebacterium sp. TA-R-1 sp. nov., isolated from human feces.</title>
        <authorList>
            <person name="Shamsuzzaman M."/>
            <person name="Dahal R.H."/>
        </authorList>
    </citation>
    <scope>NUCLEOTIDE SEQUENCE</scope>
    <source>
        <strain evidence="1">TA-R-1</strain>
    </source>
</reference>
<evidence type="ECO:0000313" key="2">
    <source>
        <dbReference type="Proteomes" id="UP001204000"/>
    </source>
</evidence>
<evidence type="ECO:0000313" key="1">
    <source>
        <dbReference type="EMBL" id="MCP1387710.1"/>
    </source>
</evidence>
<dbReference type="InterPro" id="IPR014580">
    <property type="entry name" value="UCP033199"/>
</dbReference>
<name>A0ABT1G1Z4_9CORY</name>
<comment type="caution">
    <text evidence="1">The sequence shown here is derived from an EMBL/GenBank/DDBJ whole genome shotgun (WGS) entry which is preliminary data.</text>
</comment>
<dbReference type="Pfam" id="PF09966">
    <property type="entry name" value="DUF2200"/>
    <property type="match status" value="1"/>
</dbReference>
<dbReference type="InterPro" id="IPR023204">
    <property type="entry name" value="SP1917_dom_sf"/>
</dbReference>
<gene>
    <name evidence="1" type="ORF">M5J20_05840</name>
</gene>
<dbReference type="Proteomes" id="UP001204000">
    <property type="component" value="Unassembled WGS sequence"/>
</dbReference>
<dbReference type="RefSeq" id="WP_253577470.1">
    <property type="nucleotide sequence ID" value="NZ_JAMFTQ010000005.1"/>
</dbReference>
<protein>
    <submittedName>
        <fullName evidence="1">DUF2200 domain-containing protein</fullName>
    </submittedName>
</protein>
<accession>A0ABT1G1Z4</accession>